<comment type="pathway">
    <text evidence="3">Quinol/quinone metabolism; 1,4-dihydroxy-2-naphthoate biosynthesis; 1,4-dihydroxy-2-naphthoate from chorismate: step 3/7.</text>
</comment>
<dbReference type="PRINTS" id="PR00111">
    <property type="entry name" value="ABHYDROLASE"/>
</dbReference>
<comment type="pathway">
    <text evidence="3">Quinol/quinone metabolism; menaquinone biosynthesis.</text>
</comment>
<dbReference type="NCBIfam" id="TIGR03695">
    <property type="entry name" value="menH_SHCHC"/>
    <property type="match status" value="1"/>
</dbReference>
<feature type="domain" description="AB hydrolase-1" evidence="4">
    <location>
        <begin position="20"/>
        <end position="255"/>
    </location>
</feature>
<accession>A0ABV9GNN1</accession>
<dbReference type="InterPro" id="IPR000073">
    <property type="entry name" value="AB_hydrolase_1"/>
</dbReference>
<comment type="subunit">
    <text evidence="3">Monomer.</text>
</comment>
<keyword evidence="6" id="KW-1185">Reference proteome</keyword>
<comment type="caution">
    <text evidence="5">The sequence shown here is derived from an EMBL/GenBank/DDBJ whole genome shotgun (WGS) entry which is preliminary data.</text>
</comment>
<dbReference type="Gene3D" id="3.40.50.1820">
    <property type="entry name" value="alpha/beta hydrolase"/>
    <property type="match status" value="1"/>
</dbReference>
<dbReference type="EC" id="4.2.99.20" evidence="3"/>
<gene>
    <name evidence="3 5" type="primary">menH</name>
    <name evidence="5" type="ORF">ACFO4N_12820</name>
</gene>
<evidence type="ECO:0000313" key="5">
    <source>
        <dbReference type="EMBL" id="MFC4619597.1"/>
    </source>
</evidence>
<evidence type="ECO:0000313" key="6">
    <source>
        <dbReference type="Proteomes" id="UP001596022"/>
    </source>
</evidence>
<evidence type="ECO:0000259" key="4">
    <source>
        <dbReference type="Pfam" id="PF00561"/>
    </source>
</evidence>
<dbReference type="Pfam" id="PF00561">
    <property type="entry name" value="Abhydrolase_1"/>
    <property type="match status" value="1"/>
</dbReference>
<reference evidence="6" key="1">
    <citation type="journal article" date="2019" name="Int. J. Syst. Evol. Microbiol.">
        <title>The Global Catalogue of Microorganisms (GCM) 10K type strain sequencing project: providing services to taxonomists for standard genome sequencing and annotation.</title>
        <authorList>
            <consortium name="The Broad Institute Genomics Platform"/>
            <consortium name="The Broad Institute Genome Sequencing Center for Infectious Disease"/>
            <person name="Wu L."/>
            <person name="Ma J."/>
        </authorList>
    </citation>
    <scope>NUCLEOTIDE SEQUENCE [LARGE SCALE GENOMIC DNA]</scope>
    <source>
        <strain evidence="6">CGMCC 1.16306</strain>
    </source>
</reference>
<evidence type="ECO:0000256" key="3">
    <source>
        <dbReference type="HAMAP-Rule" id="MF_01660"/>
    </source>
</evidence>
<dbReference type="SUPFAM" id="SSF53474">
    <property type="entry name" value="alpha/beta-Hydrolases"/>
    <property type="match status" value="1"/>
</dbReference>
<comment type="similarity">
    <text evidence="3">Belongs to the AB hydrolase superfamily. MenH family.</text>
</comment>
<dbReference type="PANTHER" id="PTHR42916:SF1">
    <property type="entry name" value="PROTEIN PHYLLO, CHLOROPLASTIC"/>
    <property type="match status" value="1"/>
</dbReference>
<dbReference type="InterPro" id="IPR029058">
    <property type="entry name" value="AB_hydrolase_fold"/>
</dbReference>
<dbReference type="PANTHER" id="PTHR42916">
    <property type="entry name" value="2-SUCCINYL-5-ENOLPYRUVYL-6-HYDROXY-3-CYCLOHEXENE-1-CARBOXYLATE SYNTHASE"/>
    <property type="match status" value="1"/>
</dbReference>
<evidence type="ECO:0000256" key="2">
    <source>
        <dbReference type="ARBA" id="ARBA00023239"/>
    </source>
</evidence>
<dbReference type="GO" id="GO:0070205">
    <property type="term" value="F:2-succinyl-6-hydroxy-2,4-cyclohexadiene-1-carboxylate synthase activity"/>
    <property type="evidence" value="ECO:0007669"/>
    <property type="project" value="UniProtKB-EC"/>
</dbReference>
<dbReference type="Proteomes" id="UP001596022">
    <property type="component" value="Unassembled WGS sequence"/>
</dbReference>
<dbReference type="InterPro" id="IPR022485">
    <property type="entry name" value="SHCHC_synthase_MenH"/>
</dbReference>
<dbReference type="HAMAP" id="MF_01660">
    <property type="entry name" value="MenH"/>
    <property type="match status" value="1"/>
</dbReference>
<keyword evidence="2 3" id="KW-0456">Lyase</keyword>
<comment type="function">
    <text evidence="3">Catalyzes a proton abstraction reaction that results in 2,5-elimination of pyruvate from 2-succinyl-5-enolpyruvyl-6-hydroxy-3-cyclohexene-1-carboxylate (SEPHCHC) and the formation of 2-succinyl-6-hydroxy-2,4-cyclohexadiene-1-carboxylate (SHCHC).</text>
</comment>
<organism evidence="5 6">
    <name type="scientific">Camelliibacillus cellulosilyticus</name>
    <dbReference type="NCBI Taxonomy" id="2174486"/>
    <lineage>
        <taxon>Bacteria</taxon>
        <taxon>Bacillati</taxon>
        <taxon>Bacillota</taxon>
        <taxon>Bacilli</taxon>
        <taxon>Bacillales</taxon>
        <taxon>Sporolactobacillaceae</taxon>
        <taxon>Camelliibacillus</taxon>
    </lineage>
</organism>
<proteinExistence type="inferred from homology"/>
<name>A0ABV9GNN1_9BACL</name>
<evidence type="ECO:0000256" key="1">
    <source>
        <dbReference type="ARBA" id="ARBA00022428"/>
    </source>
</evidence>
<sequence length="277" mass="30308">MKASAGGIAISVDVRGSGQPLLLLHGFTGSKATWAPFLDRWSQRYQTIAVDLVGHGETEAPDAVDLYTMEAAANQLASLLSHLKVSKAHVLGYSMGGRLALYLAIYRPELVANVLLESASPGLSAAGDRFDRIRRDEALADSIIADGVAAFVRQWEKQPLFASQSSLPAEAKLRLEKERLSQTPLGLANSLRGMGTGRQPSLWEKLNICRSPVWLVAGELDTKFTEIADRMAERLPNAEKIIVKGAGHAVHLEKPEIFGKIVYEDFFHHVVERVDEI</sequence>
<comment type="catalytic activity">
    <reaction evidence="3">
        <text>5-enolpyruvoyl-6-hydroxy-2-succinyl-cyclohex-3-ene-1-carboxylate = (1R,6R)-6-hydroxy-2-succinyl-cyclohexa-2,4-diene-1-carboxylate + pyruvate</text>
        <dbReference type="Rhea" id="RHEA:25597"/>
        <dbReference type="ChEBI" id="CHEBI:15361"/>
        <dbReference type="ChEBI" id="CHEBI:58689"/>
        <dbReference type="ChEBI" id="CHEBI:58818"/>
        <dbReference type="EC" id="4.2.99.20"/>
    </reaction>
</comment>
<keyword evidence="1 3" id="KW-0474">Menaquinone biosynthesis</keyword>
<dbReference type="EMBL" id="JBHSFW010000010">
    <property type="protein sequence ID" value="MFC4619597.1"/>
    <property type="molecule type" value="Genomic_DNA"/>
</dbReference>
<dbReference type="RefSeq" id="WP_376846692.1">
    <property type="nucleotide sequence ID" value="NZ_JBHSFW010000010.1"/>
</dbReference>
<protein>
    <recommendedName>
        <fullName evidence="3">Putative 2-succinyl-6-hydroxy-2,4-cyclohexadiene-1-carboxylate synthase</fullName>
        <shortName evidence="3">SHCHC synthase</shortName>
        <ecNumber evidence="3">4.2.99.20</ecNumber>
    </recommendedName>
</protein>